<feature type="domain" description="L,D-TPase catalytic" evidence="9">
    <location>
        <begin position="73"/>
        <end position="182"/>
    </location>
</feature>
<evidence type="ECO:0000313" key="11">
    <source>
        <dbReference type="Proteomes" id="UP000578569"/>
    </source>
</evidence>
<dbReference type="GO" id="GO:0016740">
    <property type="term" value="F:transferase activity"/>
    <property type="evidence" value="ECO:0007669"/>
    <property type="project" value="UniProtKB-KW"/>
</dbReference>
<dbReference type="GO" id="GO:0071972">
    <property type="term" value="F:peptidoglycan L,D-transpeptidase activity"/>
    <property type="evidence" value="ECO:0007669"/>
    <property type="project" value="TreeGrafter"/>
</dbReference>
<dbReference type="GO" id="GO:0005576">
    <property type="term" value="C:extracellular region"/>
    <property type="evidence" value="ECO:0007669"/>
    <property type="project" value="TreeGrafter"/>
</dbReference>
<dbReference type="InterPro" id="IPR038063">
    <property type="entry name" value="Transpep_catalytic_dom"/>
</dbReference>
<sequence>MKMLALALAAGALTLTAPASALTGANTIETPEAKAASAELAQDAYADFVKKFDRTSLKPNQYVWNDKGAKGEPRIVVSLEKQMAFAYRGDTLVGAASVSTAKEGKITPTGIFPVWLKKPMHYSKKYDNAPMPYMQMIDQYGIALHAGHNPGYPASAGCIRLPKDFAKNIYAMTNIGTTVHIGA</sequence>
<name>A0A839Z3K2_9SPHN</name>
<dbReference type="Gene3D" id="2.40.440.10">
    <property type="entry name" value="L,D-transpeptidase catalytic domain-like"/>
    <property type="match status" value="1"/>
</dbReference>
<comment type="caution">
    <text evidence="10">The sequence shown here is derived from an EMBL/GenBank/DDBJ whole genome shotgun (WGS) entry which is preliminary data.</text>
</comment>
<keyword evidence="10" id="KW-0449">Lipoprotein</keyword>
<dbReference type="PANTHER" id="PTHR30582:SF2">
    <property type="entry name" value="L,D-TRANSPEPTIDASE YCIB-RELATED"/>
    <property type="match status" value="1"/>
</dbReference>
<dbReference type="Proteomes" id="UP000578569">
    <property type="component" value="Unassembled WGS sequence"/>
</dbReference>
<evidence type="ECO:0000256" key="8">
    <source>
        <dbReference type="SAM" id="SignalP"/>
    </source>
</evidence>
<evidence type="ECO:0000256" key="6">
    <source>
        <dbReference type="ARBA" id="ARBA00023316"/>
    </source>
</evidence>
<dbReference type="PROSITE" id="PS52029">
    <property type="entry name" value="LD_TPASE"/>
    <property type="match status" value="1"/>
</dbReference>
<dbReference type="NCBIfam" id="NF004785">
    <property type="entry name" value="PRK06132.1-2"/>
    <property type="match status" value="1"/>
</dbReference>
<evidence type="ECO:0000256" key="3">
    <source>
        <dbReference type="ARBA" id="ARBA00022679"/>
    </source>
</evidence>
<dbReference type="GO" id="GO:0008360">
    <property type="term" value="P:regulation of cell shape"/>
    <property type="evidence" value="ECO:0007669"/>
    <property type="project" value="UniProtKB-UniRule"/>
</dbReference>
<dbReference type="EMBL" id="JACICF010000001">
    <property type="protein sequence ID" value="MBB3764182.1"/>
    <property type="molecule type" value="Genomic_DNA"/>
</dbReference>
<dbReference type="RefSeq" id="WP_246332972.1">
    <property type="nucleotide sequence ID" value="NZ_JACICF010000001.1"/>
</dbReference>
<dbReference type="Pfam" id="PF03734">
    <property type="entry name" value="YkuD"/>
    <property type="match status" value="1"/>
</dbReference>
<keyword evidence="6 7" id="KW-0961">Cell wall biogenesis/degradation</keyword>
<feature type="active site" description="Proton donor/acceptor" evidence="7">
    <location>
        <position position="145"/>
    </location>
</feature>
<evidence type="ECO:0000256" key="7">
    <source>
        <dbReference type="PROSITE-ProRule" id="PRU01373"/>
    </source>
</evidence>
<dbReference type="UniPathway" id="UPA00219"/>
<dbReference type="CDD" id="cd16913">
    <property type="entry name" value="YkuD_like"/>
    <property type="match status" value="1"/>
</dbReference>
<protein>
    <submittedName>
        <fullName evidence="10">Lipoprotein-anchoring transpeptidase ErfK/SrfK</fullName>
    </submittedName>
</protein>
<gene>
    <name evidence="10" type="ORF">FHS50_001205</name>
</gene>
<evidence type="ECO:0000313" key="10">
    <source>
        <dbReference type="EMBL" id="MBB3764182.1"/>
    </source>
</evidence>
<dbReference type="InterPro" id="IPR050979">
    <property type="entry name" value="LD-transpeptidase"/>
</dbReference>
<reference evidence="10 11" key="1">
    <citation type="submission" date="2020-08" db="EMBL/GenBank/DDBJ databases">
        <title>Genomic Encyclopedia of Type Strains, Phase IV (KMG-IV): sequencing the most valuable type-strain genomes for metagenomic binning, comparative biology and taxonomic classification.</title>
        <authorList>
            <person name="Goeker M."/>
        </authorList>
    </citation>
    <scope>NUCLEOTIDE SEQUENCE [LARGE SCALE GENOMIC DNA]</scope>
    <source>
        <strain evidence="10 11">DSM 24194</strain>
    </source>
</reference>
<dbReference type="GO" id="GO:0071555">
    <property type="term" value="P:cell wall organization"/>
    <property type="evidence" value="ECO:0007669"/>
    <property type="project" value="UniProtKB-UniRule"/>
</dbReference>
<keyword evidence="4 7" id="KW-0133">Cell shape</keyword>
<dbReference type="AlphaFoldDB" id="A0A839Z3K2"/>
<evidence type="ECO:0000256" key="2">
    <source>
        <dbReference type="ARBA" id="ARBA00005992"/>
    </source>
</evidence>
<dbReference type="PANTHER" id="PTHR30582">
    <property type="entry name" value="L,D-TRANSPEPTIDASE"/>
    <property type="match status" value="1"/>
</dbReference>
<keyword evidence="3" id="KW-0808">Transferase</keyword>
<organism evidence="10 11">
    <name type="scientific">Sphingomicrobium lutaoense</name>
    <dbReference type="NCBI Taxonomy" id="515949"/>
    <lineage>
        <taxon>Bacteria</taxon>
        <taxon>Pseudomonadati</taxon>
        <taxon>Pseudomonadota</taxon>
        <taxon>Alphaproteobacteria</taxon>
        <taxon>Sphingomonadales</taxon>
        <taxon>Sphingomonadaceae</taxon>
        <taxon>Sphingomicrobium</taxon>
    </lineage>
</organism>
<feature type="active site" description="Nucleophile" evidence="7">
    <location>
        <position position="158"/>
    </location>
</feature>
<keyword evidence="11" id="KW-1185">Reference proteome</keyword>
<accession>A0A839Z3K2</accession>
<dbReference type="SUPFAM" id="SSF141523">
    <property type="entry name" value="L,D-transpeptidase catalytic domain-like"/>
    <property type="match status" value="1"/>
</dbReference>
<evidence type="ECO:0000256" key="4">
    <source>
        <dbReference type="ARBA" id="ARBA00022960"/>
    </source>
</evidence>
<keyword evidence="5 7" id="KW-0573">Peptidoglycan synthesis</keyword>
<dbReference type="GO" id="GO:0018104">
    <property type="term" value="P:peptidoglycan-protein cross-linking"/>
    <property type="evidence" value="ECO:0007669"/>
    <property type="project" value="TreeGrafter"/>
</dbReference>
<evidence type="ECO:0000259" key="9">
    <source>
        <dbReference type="PROSITE" id="PS52029"/>
    </source>
</evidence>
<comment type="pathway">
    <text evidence="1 7">Cell wall biogenesis; peptidoglycan biosynthesis.</text>
</comment>
<feature type="signal peptide" evidence="8">
    <location>
        <begin position="1"/>
        <end position="21"/>
    </location>
</feature>
<proteinExistence type="inferred from homology"/>
<keyword evidence="8" id="KW-0732">Signal</keyword>
<feature type="chain" id="PRO_5032740976" evidence="8">
    <location>
        <begin position="22"/>
        <end position="183"/>
    </location>
</feature>
<dbReference type="InterPro" id="IPR005490">
    <property type="entry name" value="LD_TPept_cat_dom"/>
</dbReference>
<evidence type="ECO:0000256" key="5">
    <source>
        <dbReference type="ARBA" id="ARBA00022984"/>
    </source>
</evidence>
<evidence type="ECO:0000256" key="1">
    <source>
        <dbReference type="ARBA" id="ARBA00004752"/>
    </source>
</evidence>
<comment type="similarity">
    <text evidence="2">Belongs to the YkuD family.</text>
</comment>